<feature type="transmembrane region" description="Helical" evidence="6">
    <location>
        <begin position="202"/>
        <end position="223"/>
    </location>
</feature>
<keyword evidence="2 6" id="KW-0812">Transmembrane</keyword>
<sequence>MEFNFDFMLVALKAAIKFLPVSLVLAFIPLLVGIVLGTFIAIARVFKVKVLWKVCQIYVVIIKGIPVVLLLLIMYFGLIQGFDGLAVLFHLRIRSKDINLIYIAIIAFSINAIATISEIIRGGLMSVDKGQYEASYSVGMTKTQTLWRIVLPQIFPVAVPMLCNSFIGLFKGSSVAFLISVTDVMNGALITATGNYLFLEAYVAAAIVYWVVCIIIERGSCILENHLKKYSRGVAL</sequence>
<dbReference type="CDD" id="cd06261">
    <property type="entry name" value="TM_PBP2"/>
    <property type="match status" value="1"/>
</dbReference>
<keyword evidence="4 6" id="KW-1133">Transmembrane helix</keyword>
<dbReference type="GO" id="GO:0055085">
    <property type="term" value="P:transmembrane transport"/>
    <property type="evidence" value="ECO:0007669"/>
    <property type="project" value="InterPro"/>
</dbReference>
<evidence type="ECO:0000256" key="6">
    <source>
        <dbReference type="RuleBase" id="RU363032"/>
    </source>
</evidence>
<evidence type="ECO:0000259" key="7">
    <source>
        <dbReference type="PROSITE" id="PS50928"/>
    </source>
</evidence>
<dbReference type="AlphaFoldDB" id="A0AA47I7X2"/>
<comment type="subcellular location">
    <subcellularLocation>
        <location evidence="6">Cell membrane</location>
        <topology evidence="6">Multi-pass membrane protein</topology>
    </subcellularLocation>
    <subcellularLocation>
        <location evidence="1">Membrane</location>
        <topology evidence="1">Multi-pass membrane protein</topology>
    </subcellularLocation>
</comment>
<accession>A0AA47I7X2</accession>
<protein>
    <submittedName>
        <fullName evidence="8">Amino acid ABC transporter permease</fullName>
    </submittedName>
</protein>
<dbReference type="EMBL" id="CP086239">
    <property type="protein sequence ID" value="WAG62033.1"/>
    <property type="molecule type" value="Genomic_DNA"/>
</dbReference>
<feature type="transmembrane region" description="Helical" evidence="6">
    <location>
        <begin position="175"/>
        <end position="196"/>
    </location>
</feature>
<evidence type="ECO:0000256" key="1">
    <source>
        <dbReference type="ARBA" id="ARBA00004141"/>
    </source>
</evidence>
<dbReference type="PROSITE" id="PS50928">
    <property type="entry name" value="ABC_TM1"/>
    <property type="match status" value="1"/>
</dbReference>
<keyword evidence="3" id="KW-0029">Amino-acid transport</keyword>
<evidence type="ECO:0000256" key="4">
    <source>
        <dbReference type="ARBA" id="ARBA00022989"/>
    </source>
</evidence>
<feature type="transmembrane region" description="Helical" evidence="6">
    <location>
        <begin position="145"/>
        <end position="163"/>
    </location>
</feature>
<dbReference type="PANTHER" id="PTHR30614">
    <property type="entry name" value="MEMBRANE COMPONENT OF AMINO ACID ABC TRANSPORTER"/>
    <property type="match status" value="1"/>
</dbReference>
<dbReference type="RefSeq" id="WP_216121208.1">
    <property type="nucleotide sequence ID" value="NZ_CP086239.1"/>
</dbReference>
<gene>
    <name evidence="8" type="ORF">LL038_07260</name>
</gene>
<evidence type="ECO:0000313" key="9">
    <source>
        <dbReference type="Proteomes" id="UP001164733"/>
    </source>
</evidence>
<proteinExistence type="inferred from homology"/>
<feature type="domain" description="ABC transmembrane type-1" evidence="7">
    <location>
        <begin position="19"/>
        <end position="220"/>
    </location>
</feature>
<dbReference type="PANTHER" id="PTHR30614:SF0">
    <property type="entry name" value="L-CYSTINE TRANSPORT SYSTEM PERMEASE PROTEIN TCYL"/>
    <property type="match status" value="1"/>
</dbReference>
<keyword evidence="6" id="KW-0813">Transport</keyword>
<dbReference type="InterPro" id="IPR000515">
    <property type="entry name" value="MetI-like"/>
</dbReference>
<reference evidence="8" key="1">
    <citation type="submission" date="2021-11" db="EMBL/GenBank/DDBJ databases">
        <title>Clostridia strains as spoilage organisms.</title>
        <authorList>
            <person name="Wambui J."/>
            <person name="Stevens M.J.A."/>
            <person name="Stephan R."/>
        </authorList>
    </citation>
    <scope>NUCLEOTIDE SEQUENCE</scope>
    <source>
        <strain evidence="8">CF009</strain>
    </source>
</reference>
<evidence type="ECO:0000313" key="8">
    <source>
        <dbReference type="EMBL" id="WAG62033.1"/>
    </source>
</evidence>
<evidence type="ECO:0000256" key="2">
    <source>
        <dbReference type="ARBA" id="ARBA00022692"/>
    </source>
</evidence>
<evidence type="ECO:0000256" key="5">
    <source>
        <dbReference type="ARBA" id="ARBA00023136"/>
    </source>
</evidence>
<comment type="similarity">
    <text evidence="6">Belongs to the binding-protein-dependent transport system permease family.</text>
</comment>
<organism evidence="8 9">
    <name type="scientific">Clostridium estertheticum</name>
    <dbReference type="NCBI Taxonomy" id="238834"/>
    <lineage>
        <taxon>Bacteria</taxon>
        <taxon>Bacillati</taxon>
        <taxon>Bacillota</taxon>
        <taxon>Clostridia</taxon>
        <taxon>Eubacteriales</taxon>
        <taxon>Clostridiaceae</taxon>
        <taxon>Clostridium</taxon>
    </lineage>
</organism>
<feature type="transmembrane region" description="Helical" evidence="6">
    <location>
        <begin position="57"/>
        <end position="79"/>
    </location>
</feature>
<dbReference type="Pfam" id="PF00528">
    <property type="entry name" value="BPD_transp_1"/>
    <property type="match status" value="1"/>
</dbReference>
<dbReference type="GO" id="GO:0006865">
    <property type="term" value="P:amino acid transport"/>
    <property type="evidence" value="ECO:0007669"/>
    <property type="project" value="UniProtKB-KW"/>
</dbReference>
<feature type="transmembrane region" description="Helical" evidence="6">
    <location>
        <begin position="100"/>
        <end position="120"/>
    </location>
</feature>
<evidence type="ECO:0000256" key="3">
    <source>
        <dbReference type="ARBA" id="ARBA00022970"/>
    </source>
</evidence>
<feature type="transmembrane region" description="Helical" evidence="6">
    <location>
        <begin position="21"/>
        <end position="45"/>
    </location>
</feature>
<keyword evidence="5 6" id="KW-0472">Membrane</keyword>
<dbReference type="Proteomes" id="UP001164733">
    <property type="component" value="Chromosome"/>
</dbReference>
<name>A0AA47I7X2_9CLOT</name>
<dbReference type="GO" id="GO:0005886">
    <property type="term" value="C:plasma membrane"/>
    <property type="evidence" value="ECO:0007669"/>
    <property type="project" value="UniProtKB-SubCell"/>
</dbReference>
<dbReference type="InterPro" id="IPR043429">
    <property type="entry name" value="ArtM/GltK/GlnP/TcyL/YhdX-like"/>
</dbReference>